<dbReference type="SUPFAM" id="SSF82693">
    <property type="entry name" value="Multidrug efflux transporter AcrB pore domain, PN1, PN2, PC1 and PC2 subdomains"/>
    <property type="match status" value="3"/>
</dbReference>
<dbReference type="Gene3D" id="3.30.70.1320">
    <property type="entry name" value="Multidrug efflux transporter AcrB pore domain like"/>
    <property type="match status" value="1"/>
</dbReference>
<protein>
    <submittedName>
        <fullName evidence="2">RND transporter, Hydrophobe/Amphiphile Efflux-1 (HAE1)/Heavy Metal Efflux (HME) family, permease protein</fullName>
    </submittedName>
</protein>
<dbReference type="Pfam" id="PF00873">
    <property type="entry name" value="ACR_tran"/>
    <property type="match status" value="2"/>
</dbReference>
<evidence type="ECO:0000313" key="3">
    <source>
        <dbReference type="Proteomes" id="UP000012329"/>
    </source>
</evidence>
<comment type="caution">
    <text evidence="2">The sequence shown here is derived from an EMBL/GenBank/DDBJ whole genome shotgun (WGS) entry which is preliminary data.</text>
</comment>
<dbReference type="GO" id="GO:0042910">
    <property type="term" value="F:xenobiotic transmembrane transporter activity"/>
    <property type="evidence" value="ECO:0007669"/>
    <property type="project" value="TreeGrafter"/>
</dbReference>
<dbReference type="SUPFAM" id="SSF82866">
    <property type="entry name" value="Multidrug efflux transporter AcrB transmembrane domain"/>
    <property type="match status" value="2"/>
</dbReference>
<accession>A0A829CZC8</accession>
<dbReference type="Gene3D" id="3.30.70.1440">
    <property type="entry name" value="Multidrug efflux transporter AcrB pore domain"/>
    <property type="match status" value="1"/>
</dbReference>
<dbReference type="EMBL" id="AFJL02000147">
    <property type="protein sequence ID" value="EMY04253.1"/>
    <property type="molecule type" value="Genomic_DNA"/>
</dbReference>
<gene>
    <name evidence="2" type="ORF">LEP1GSC029_0592</name>
</gene>
<proteinExistence type="predicted"/>
<feature type="transmembrane region" description="Helical" evidence="1">
    <location>
        <begin position="351"/>
        <end position="370"/>
    </location>
</feature>
<dbReference type="Gene3D" id="3.30.70.1430">
    <property type="entry name" value="Multidrug efflux transporter AcrB pore domain"/>
    <property type="match status" value="2"/>
</dbReference>
<dbReference type="PANTHER" id="PTHR32063">
    <property type="match status" value="1"/>
</dbReference>
<dbReference type="Gene3D" id="3.30.2090.10">
    <property type="entry name" value="Multidrug efflux transporter AcrB TolC docking domain, DN and DC subdomains"/>
    <property type="match status" value="2"/>
</dbReference>
<evidence type="ECO:0000313" key="2">
    <source>
        <dbReference type="EMBL" id="EMY04253.1"/>
    </source>
</evidence>
<reference evidence="2 3" key="1">
    <citation type="submission" date="2013-02" db="EMBL/GenBank/DDBJ databases">
        <authorList>
            <person name="Harkins D.M."/>
            <person name="Durkin A.S."/>
            <person name="Brinkac L.M."/>
            <person name="Haft D.H."/>
            <person name="Selengut J.D."/>
            <person name="Sanka R."/>
            <person name="DePew J."/>
            <person name="Purushe J."/>
            <person name="Whelen A.C."/>
            <person name="Vinetz J.M."/>
            <person name="Sutton G.G."/>
            <person name="Nierman W.C."/>
            <person name="Fouts D.E."/>
        </authorList>
    </citation>
    <scope>NUCLEOTIDE SEQUENCE [LARGE SCALE GENOMIC DNA]</scope>
    <source>
        <strain evidence="2 3">2002000626</strain>
    </source>
</reference>
<dbReference type="Gene3D" id="1.20.1640.10">
    <property type="entry name" value="Multidrug efflux transporter AcrB transmembrane domain"/>
    <property type="match status" value="2"/>
</dbReference>
<feature type="transmembrane region" description="Helical" evidence="1">
    <location>
        <begin position="924"/>
        <end position="948"/>
    </location>
</feature>
<feature type="transmembrane region" description="Helical" evidence="1">
    <location>
        <begin position="390"/>
        <end position="417"/>
    </location>
</feature>
<organism evidence="2 3">
    <name type="scientific">Leptospira interrogans str. 2002000626</name>
    <dbReference type="NCBI Taxonomy" id="996803"/>
    <lineage>
        <taxon>Bacteria</taxon>
        <taxon>Pseudomonadati</taxon>
        <taxon>Spirochaetota</taxon>
        <taxon>Spirochaetia</taxon>
        <taxon>Leptospirales</taxon>
        <taxon>Leptospiraceae</taxon>
        <taxon>Leptospira</taxon>
    </lineage>
</organism>
<feature type="transmembrane region" description="Helical" evidence="1">
    <location>
        <begin position="969"/>
        <end position="992"/>
    </location>
</feature>
<dbReference type="GO" id="GO:0005886">
    <property type="term" value="C:plasma membrane"/>
    <property type="evidence" value="ECO:0007669"/>
    <property type="project" value="TreeGrafter"/>
</dbReference>
<dbReference type="PANTHER" id="PTHR32063:SF0">
    <property type="entry name" value="SWARMING MOTILITY PROTEIN SWRC"/>
    <property type="match status" value="1"/>
</dbReference>
<keyword evidence="1" id="KW-0812">Transmembrane</keyword>
<feature type="transmembrane region" description="Helical" evidence="1">
    <location>
        <begin position="868"/>
        <end position="887"/>
    </location>
</feature>
<evidence type="ECO:0000256" key="1">
    <source>
        <dbReference type="SAM" id="Phobius"/>
    </source>
</evidence>
<sequence length="1083" mass="118948">MLLTGWVAMGRMGVDLFPDVNIPVVSVATIYPGAGPEEIEELISKPLEEELSSISGLKKISSRNQEGVSVVFGEFTLDTDIKYAEQQFRDKVGLVKPKLPTGIKEPKVVRFDPADQPIVRLALFADLDQAKLYDLAKETVKARLEQVQGVGSVKLIGGTRREIQIELDRNKLISYQMPTVVIANRLKTAGLNVPVGKFESGSKETSYRTLGRYESLSQIENTIVSFSGEVGNAVLIKQLGTVRDGTEDEETIGYLWASQGEGVEEKVSFLTKIGNFFKGKKENSATAIKETKPALFIDVYKQSGANTVSVADEVLKRIGKLNEGIQNLEGKPKIRLIRDGSKWIRYNVEDVTEAIVIGILLAVITVYFFLGNFRSTVITGLALPNSMLGAFVLMWTMGFTINVMTLLALSLAVGLLVDDAIVVRENIFRKLEEGKGVMEAAETGTTEVTLAVIGTSLTVIAVFLPVGFLSGIVGQFFKQFGLTVVFAMLISLFDGLAVAPMLSAYFAGKIDHNAKPNKAVELFDKFQTWLERQYGKVMKVALKRPGIVLLLSLGIFILSILSLKLVKSTFLPANDQGEFLVTLDLPPGTSLNGTKQVADQVLEVLKKIPEMEMIAVTIGKPDGGEPNAGTLAITLVDSKKRKLTTTQVKDQIRELLKPFEYARPAVSDYSAVGGGIQYPFQLVIKGENLGEMEAYSKKVLTKLKSLSDLADLDTDYRAGKPEYQIHLDNMKMQLVGVLPGVAGSELRYQIAGDEVSKFYDRGIEYVVKMRLRPDQRNLRMAYAQTKVPNIANKLIPLSAISVGKETAGPSRINRIDRARTIVINANLAPGGAVQDATRIADEILRKELPPPPGIRYNFQGQSEDFKELLANIVLAFGLALVFIYLVLASLYESFITPVTILFAIPPAISGAFFALALTREMLNLFSMIGLILLMGLVAKNSILLVDYAMQAIREKGMSRNDAIYEAGLVRLRPILMTSLAMIMGTVPIALGFGEAAKSRTAMGIAIIGGLILSTVVTLVVVPSIFGFIDRFREWIESKFRPEYDMNASMVQHAPSTNKQKFYEKEWASMQEEVEVELPKKSKK</sequence>
<dbReference type="Proteomes" id="UP000012329">
    <property type="component" value="Unassembled WGS sequence"/>
</dbReference>
<feature type="transmembrane region" description="Helical" evidence="1">
    <location>
        <begin position="894"/>
        <end position="918"/>
    </location>
</feature>
<feature type="transmembrane region" description="Helical" evidence="1">
    <location>
        <begin position="448"/>
        <end position="468"/>
    </location>
</feature>
<feature type="transmembrane region" description="Helical" evidence="1">
    <location>
        <begin position="1004"/>
        <end position="1028"/>
    </location>
</feature>
<name>A0A829CZC8_LEPIR</name>
<dbReference type="InterPro" id="IPR001036">
    <property type="entry name" value="Acrflvin-R"/>
</dbReference>
<feature type="transmembrane region" description="Helical" evidence="1">
    <location>
        <begin position="546"/>
        <end position="566"/>
    </location>
</feature>
<dbReference type="PRINTS" id="PR00702">
    <property type="entry name" value="ACRIFLAVINRP"/>
</dbReference>
<dbReference type="AlphaFoldDB" id="A0A829CZC8"/>
<keyword evidence="1" id="KW-1133">Transmembrane helix</keyword>
<keyword evidence="1" id="KW-0472">Membrane</keyword>
<feature type="transmembrane region" description="Helical" evidence="1">
    <location>
        <begin position="480"/>
        <end position="508"/>
    </location>
</feature>
<dbReference type="InterPro" id="IPR027463">
    <property type="entry name" value="AcrB_DN_DC_subdom"/>
</dbReference>
<dbReference type="SUPFAM" id="SSF82714">
    <property type="entry name" value="Multidrug efflux transporter AcrB TolC docking domain, DN and DC subdomains"/>
    <property type="match status" value="2"/>
</dbReference>